<keyword evidence="5" id="KW-0418">Kinase</keyword>
<evidence type="ECO:0000256" key="8">
    <source>
        <dbReference type="SAM" id="MobiDB-lite"/>
    </source>
</evidence>
<protein>
    <recommendedName>
        <fullName evidence="9">Protein kinase domain-containing protein</fullName>
    </recommendedName>
</protein>
<feature type="region of interest" description="Disordered" evidence="8">
    <location>
        <begin position="730"/>
        <end position="789"/>
    </location>
</feature>
<dbReference type="GO" id="GO:0050773">
    <property type="term" value="P:regulation of dendrite development"/>
    <property type="evidence" value="ECO:0007669"/>
    <property type="project" value="TreeGrafter"/>
</dbReference>
<dbReference type="InterPro" id="IPR050108">
    <property type="entry name" value="CDK"/>
</dbReference>
<dbReference type="Pfam" id="PF00069">
    <property type="entry name" value="Pkinase"/>
    <property type="match status" value="1"/>
</dbReference>
<dbReference type="InterPro" id="IPR008271">
    <property type="entry name" value="Ser/Thr_kinase_AS"/>
</dbReference>
<feature type="compositionally biased region" description="Basic and acidic residues" evidence="8">
    <location>
        <begin position="550"/>
        <end position="562"/>
    </location>
</feature>
<feature type="compositionally biased region" description="Polar residues" evidence="8">
    <location>
        <begin position="373"/>
        <end position="398"/>
    </location>
</feature>
<evidence type="ECO:0000256" key="7">
    <source>
        <dbReference type="PROSITE-ProRule" id="PRU10141"/>
    </source>
</evidence>
<dbReference type="FunFam" id="3.30.200.20:FF:000171">
    <property type="entry name" value="Putative cyclin-dependent kinase-like 5"/>
    <property type="match status" value="1"/>
</dbReference>
<dbReference type="FunFam" id="1.10.510.10:FF:000624">
    <property type="entry name" value="Mitogen-activated protein kinase"/>
    <property type="match status" value="1"/>
</dbReference>
<feature type="region of interest" description="Disordered" evidence="8">
    <location>
        <begin position="654"/>
        <end position="693"/>
    </location>
</feature>
<feature type="region of interest" description="Disordered" evidence="8">
    <location>
        <begin position="1073"/>
        <end position="1209"/>
    </location>
</feature>
<evidence type="ECO:0000259" key="9">
    <source>
        <dbReference type="PROSITE" id="PS50011"/>
    </source>
</evidence>
<keyword evidence="6 7" id="KW-0067">ATP-binding</keyword>
<accession>A0AAE0Y9W7</accession>
<dbReference type="SUPFAM" id="SSF56112">
    <property type="entry name" value="Protein kinase-like (PK-like)"/>
    <property type="match status" value="1"/>
</dbReference>
<feature type="compositionally biased region" description="Basic and acidic residues" evidence="8">
    <location>
        <begin position="929"/>
        <end position="944"/>
    </location>
</feature>
<feature type="compositionally biased region" description="Gly residues" evidence="8">
    <location>
        <begin position="1227"/>
        <end position="1236"/>
    </location>
</feature>
<sequence>MKLDNVMNKYEVIAIVGEGAYGVVMKCRHKENGEMVAIKKFKDSEENDDVRRTTMRELKMLRALKQENIVELREAFKRKGKLYLVFEYVEKNMLELLEPHPNGVPYEKARSLTYQLCKAVMWCHARDIIHRDIKPENLLISKDGVLKLCDFGFARNIAGGSNGLYTDYVATRWYRSPELLIGAPYGKAVDVWAIGCIMGELSDGQALFPGDSEIDQLYVIQKIMGPLPDDQMRVFLKNPRFHGLKFPAVKRPKTLEKHYHGVIMSVALDFMKGCLRLDPGDRATSADCVNHVLFQTDRAMDRSPCLPIKAGSGHSSSKRRKTDNKNSSEPVAVQDENKPMDIDASDNKKSSIKKEDDDDEIETPITSKYLKQVRNQSTANSTRSTLKSAQTTDDSNMVDQPYSHPGVAPSSLARSGTPAPNTNSNSNESASAIILNRLGPADASGSLMTQLEFSTAHVEQEKLVRPSMIKESVMNIEYSLVDDVIPGSTRAGEREKESRVLRESTMRKSAKNNRVLGAGQKTDASRDWRKPQQSESEGQDHGMPSLKQVRGKEEQKLKDGEPHGNNLGYIKPDASDPSNSDTPVNHHHSVLESQTCVNLSNAHKSQHVHSDICSHRKPGSNNNSTPGNMDNRHLSTFSDFRAGNILDFSTAQNTSGNSYLHGGGSSAKTGQGKMRDQNRGVSGDDGVSNQDINDSSSVIAEGASYHFHNQQQQHDGMFLLPNESRFLKSKSNAHVTSDNSRGMGLNNSGGNGGNSLSPPGTGFGGGSHSSSHYELDSSSHNDEKRSRNAGNTSTYLVSVDAHHGADYGSASTSKIPSGGQTTDRRKFLNDSTQKEIQRIRSSTLLKKKARENREREQAAKDALSGMMVSGQQGQHGQTGVQAITDKLSDARLQGSIAVDKGRETPYLAPQSRQGRGRYLESPLDMYDSDFGHPQRDARDARDSRGPGVGGGGGGYHQGGPHQSQTQRQYGRYPHYNNMRAESPSVGPFMSWRMTEGTGQNVFNLVRKKKKKFIQMPEPFEDGRLSPSVSLRNPSRLSRYDPTDRENEADFIEPSTALTPREALLSHRERDRGLATPTSVPYHHSAAVPGTGTGGVSGGNPKGGGEHTRRASYTSKQPVTVRRSAAPTPGNERVSRLQPLNKSQAMTFSSHQQQQQQQQHNHQHGNKNNQSNSNNHSSKFNGVSPNMTATTEDIRPSGHGSRTRQGSLFLEDEVTPRIYGVYPELRGGRGGMSGRMGKGNNQRF</sequence>
<keyword evidence="3" id="KW-0808">Transferase</keyword>
<evidence type="ECO:0000256" key="6">
    <source>
        <dbReference type="ARBA" id="ARBA00022840"/>
    </source>
</evidence>
<evidence type="ECO:0000256" key="3">
    <source>
        <dbReference type="ARBA" id="ARBA00022679"/>
    </source>
</evidence>
<feature type="region of interest" description="Disordered" evidence="8">
    <location>
        <begin position="303"/>
        <end position="427"/>
    </location>
</feature>
<reference evidence="10" key="1">
    <citation type="journal article" date="2023" name="G3 (Bethesda)">
        <title>A reference genome for the long-term kleptoplast-retaining sea slug Elysia crispata morphotype clarki.</title>
        <authorList>
            <person name="Eastman K.E."/>
            <person name="Pendleton A.L."/>
            <person name="Shaikh M.A."/>
            <person name="Suttiyut T."/>
            <person name="Ogas R."/>
            <person name="Tomko P."/>
            <person name="Gavelis G."/>
            <person name="Widhalm J.R."/>
            <person name="Wisecaver J.H."/>
        </authorList>
    </citation>
    <scope>NUCLEOTIDE SEQUENCE</scope>
    <source>
        <strain evidence="10">ECLA1</strain>
    </source>
</reference>
<feature type="binding site" evidence="7">
    <location>
        <position position="40"/>
    </location>
    <ligand>
        <name>ATP</name>
        <dbReference type="ChEBI" id="CHEBI:30616"/>
    </ligand>
</feature>
<evidence type="ECO:0000313" key="10">
    <source>
        <dbReference type="EMBL" id="KAK3737978.1"/>
    </source>
</evidence>
<dbReference type="GO" id="GO:0032839">
    <property type="term" value="C:dendrite cytoplasm"/>
    <property type="evidence" value="ECO:0007669"/>
    <property type="project" value="TreeGrafter"/>
</dbReference>
<dbReference type="GO" id="GO:0005524">
    <property type="term" value="F:ATP binding"/>
    <property type="evidence" value="ECO:0007669"/>
    <property type="project" value="UniProtKB-UniRule"/>
</dbReference>
<proteinExistence type="inferred from homology"/>
<name>A0AAE0Y9W7_9GAST</name>
<dbReference type="InterPro" id="IPR011009">
    <property type="entry name" value="Kinase-like_dom_sf"/>
</dbReference>
<comment type="caution">
    <text evidence="10">The sequence shown here is derived from an EMBL/GenBank/DDBJ whole genome shotgun (WGS) entry which is preliminary data.</text>
</comment>
<feature type="compositionally biased region" description="Basic and acidic residues" evidence="8">
    <location>
        <begin position="335"/>
        <end position="355"/>
    </location>
</feature>
<dbReference type="Gene3D" id="1.10.510.10">
    <property type="entry name" value="Transferase(Phosphotransferase) domain 1"/>
    <property type="match status" value="1"/>
</dbReference>
<dbReference type="InterPro" id="IPR017441">
    <property type="entry name" value="Protein_kinase_ATP_BS"/>
</dbReference>
<feature type="region of interest" description="Disordered" evidence="8">
    <location>
        <begin position="1223"/>
        <end position="1243"/>
    </location>
</feature>
<dbReference type="GO" id="GO:0005634">
    <property type="term" value="C:nucleus"/>
    <property type="evidence" value="ECO:0007669"/>
    <property type="project" value="TreeGrafter"/>
</dbReference>
<feature type="compositionally biased region" description="Basic and acidic residues" evidence="8">
    <location>
        <begin position="822"/>
        <end position="833"/>
    </location>
</feature>
<dbReference type="SMART" id="SM00220">
    <property type="entry name" value="S_TKc"/>
    <property type="match status" value="1"/>
</dbReference>
<feature type="compositionally biased region" description="Basic and acidic residues" evidence="8">
    <location>
        <begin position="491"/>
        <end position="506"/>
    </location>
</feature>
<dbReference type="GO" id="GO:0004674">
    <property type="term" value="F:protein serine/threonine kinase activity"/>
    <property type="evidence" value="ECO:0007669"/>
    <property type="project" value="UniProtKB-KW"/>
</dbReference>
<evidence type="ECO:0000313" key="11">
    <source>
        <dbReference type="Proteomes" id="UP001283361"/>
    </source>
</evidence>
<feature type="compositionally biased region" description="Polar residues" evidence="8">
    <location>
        <begin position="1026"/>
        <end position="1035"/>
    </location>
</feature>
<dbReference type="Proteomes" id="UP001283361">
    <property type="component" value="Unassembled WGS sequence"/>
</dbReference>
<gene>
    <name evidence="10" type="ORF">RRG08_010026</name>
</gene>
<keyword evidence="4 7" id="KW-0547">Nucleotide-binding</keyword>
<dbReference type="PROSITE" id="PS00108">
    <property type="entry name" value="PROTEIN_KINASE_ST"/>
    <property type="match status" value="1"/>
</dbReference>
<feature type="domain" description="Protein kinase" evidence="9">
    <location>
        <begin position="10"/>
        <end position="294"/>
    </location>
</feature>
<evidence type="ECO:0000256" key="2">
    <source>
        <dbReference type="ARBA" id="ARBA00022527"/>
    </source>
</evidence>
<comment type="similarity">
    <text evidence="1">Belongs to the protein kinase superfamily. CMGC Ser/Thr protein kinase family. CDC2/CDKX subfamily.</text>
</comment>
<dbReference type="AlphaFoldDB" id="A0AAE0Y9W7"/>
<feature type="compositionally biased region" description="Polar residues" evidence="8">
    <location>
        <begin position="619"/>
        <end position="628"/>
    </location>
</feature>
<evidence type="ECO:0000256" key="1">
    <source>
        <dbReference type="ARBA" id="ARBA00006485"/>
    </source>
</evidence>
<evidence type="ECO:0000256" key="5">
    <source>
        <dbReference type="ARBA" id="ARBA00022777"/>
    </source>
</evidence>
<dbReference type="CDD" id="cd07833">
    <property type="entry name" value="STKc_CDKL"/>
    <property type="match status" value="1"/>
</dbReference>
<keyword evidence="11" id="KW-1185">Reference proteome</keyword>
<evidence type="ECO:0000256" key="4">
    <source>
        <dbReference type="ARBA" id="ARBA00022741"/>
    </source>
</evidence>
<feature type="compositionally biased region" description="Polar residues" evidence="8">
    <location>
        <begin position="1137"/>
        <end position="1146"/>
    </location>
</feature>
<dbReference type="EMBL" id="JAWDGP010006608">
    <property type="protein sequence ID" value="KAK3737978.1"/>
    <property type="molecule type" value="Genomic_DNA"/>
</dbReference>
<feature type="region of interest" description="Disordered" evidence="8">
    <location>
        <begin position="806"/>
        <end position="833"/>
    </location>
</feature>
<dbReference type="PANTHER" id="PTHR24056:SF111">
    <property type="entry name" value="CYCLIN-DEPENDENT KINASE-LIKE 5"/>
    <property type="match status" value="1"/>
</dbReference>
<feature type="compositionally biased region" description="Gly residues" evidence="8">
    <location>
        <begin position="946"/>
        <end position="957"/>
    </location>
</feature>
<dbReference type="PANTHER" id="PTHR24056">
    <property type="entry name" value="CELL DIVISION PROTEIN KINASE"/>
    <property type="match status" value="1"/>
</dbReference>
<feature type="region of interest" description="Disordered" evidence="8">
    <location>
        <begin position="1017"/>
        <end position="1054"/>
    </location>
</feature>
<feature type="compositionally biased region" description="Low complexity" evidence="8">
    <location>
        <begin position="1147"/>
        <end position="1181"/>
    </location>
</feature>
<keyword evidence="2" id="KW-0723">Serine/threonine-protein kinase</keyword>
<dbReference type="PROSITE" id="PS00107">
    <property type="entry name" value="PROTEIN_KINASE_ATP"/>
    <property type="match status" value="1"/>
</dbReference>
<feature type="region of interest" description="Disordered" evidence="8">
    <location>
        <begin position="901"/>
        <end position="967"/>
    </location>
</feature>
<dbReference type="Gene3D" id="3.30.200.20">
    <property type="entry name" value="Phosphorylase Kinase, domain 1"/>
    <property type="match status" value="1"/>
</dbReference>
<feature type="compositionally biased region" description="Gly residues" evidence="8">
    <location>
        <begin position="1090"/>
        <end position="1102"/>
    </location>
</feature>
<feature type="region of interest" description="Disordered" evidence="8">
    <location>
        <begin position="489"/>
        <end position="586"/>
    </location>
</feature>
<feature type="compositionally biased region" description="Basic and acidic residues" evidence="8">
    <location>
        <begin position="523"/>
        <end position="532"/>
    </location>
</feature>
<dbReference type="GO" id="GO:0045773">
    <property type="term" value="P:positive regulation of axon extension"/>
    <property type="evidence" value="ECO:0007669"/>
    <property type="project" value="TreeGrafter"/>
</dbReference>
<feature type="compositionally biased region" description="Basic and acidic residues" evidence="8">
    <location>
        <begin position="771"/>
        <end position="786"/>
    </location>
</feature>
<feature type="compositionally biased region" description="Polar residues" evidence="8">
    <location>
        <begin position="809"/>
        <end position="821"/>
    </location>
</feature>
<feature type="compositionally biased region" description="Basic and acidic residues" evidence="8">
    <location>
        <begin position="1037"/>
        <end position="1047"/>
    </location>
</feature>
<feature type="compositionally biased region" description="Low complexity" evidence="8">
    <location>
        <begin position="417"/>
        <end position="427"/>
    </location>
</feature>
<organism evidence="10 11">
    <name type="scientific">Elysia crispata</name>
    <name type="common">lettuce slug</name>
    <dbReference type="NCBI Taxonomy" id="231223"/>
    <lineage>
        <taxon>Eukaryota</taxon>
        <taxon>Metazoa</taxon>
        <taxon>Spiralia</taxon>
        <taxon>Lophotrochozoa</taxon>
        <taxon>Mollusca</taxon>
        <taxon>Gastropoda</taxon>
        <taxon>Heterobranchia</taxon>
        <taxon>Euthyneura</taxon>
        <taxon>Panpulmonata</taxon>
        <taxon>Sacoglossa</taxon>
        <taxon>Placobranchoidea</taxon>
        <taxon>Plakobranchidae</taxon>
        <taxon>Elysia</taxon>
    </lineage>
</organism>
<dbReference type="InterPro" id="IPR000719">
    <property type="entry name" value="Prot_kinase_dom"/>
</dbReference>
<feature type="region of interest" description="Disordered" evidence="8">
    <location>
        <begin position="601"/>
        <end position="628"/>
    </location>
</feature>
<dbReference type="PROSITE" id="PS50011">
    <property type="entry name" value="PROTEIN_KINASE_DOM"/>
    <property type="match status" value="1"/>
</dbReference>